<dbReference type="SMART" id="SM00409">
    <property type="entry name" value="IG"/>
    <property type="match status" value="1"/>
</dbReference>
<dbReference type="SUPFAM" id="SSF48726">
    <property type="entry name" value="Immunoglobulin"/>
    <property type="match status" value="1"/>
</dbReference>
<keyword evidence="5" id="KW-1133">Transmembrane helix</keyword>
<keyword evidence="1 6" id="KW-0732">Signal</keyword>
<evidence type="ECO:0000256" key="4">
    <source>
        <dbReference type="SAM" id="MobiDB-lite"/>
    </source>
</evidence>
<dbReference type="STRING" id="10195.A0A3M7PZ27"/>
<dbReference type="InterPro" id="IPR036179">
    <property type="entry name" value="Ig-like_dom_sf"/>
</dbReference>
<comment type="caution">
    <text evidence="8">The sequence shown here is derived from an EMBL/GenBank/DDBJ whole genome shotgun (WGS) entry which is preliminary data.</text>
</comment>
<dbReference type="InterPro" id="IPR003598">
    <property type="entry name" value="Ig_sub2"/>
</dbReference>
<gene>
    <name evidence="8" type="ORF">BpHYR1_032431</name>
</gene>
<dbReference type="EMBL" id="REGN01008307">
    <property type="protein sequence ID" value="RNA03898.1"/>
    <property type="molecule type" value="Genomic_DNA"/>
</dbReference>
<dbReference type="OrthoDB" id="5970915at2759"/>
<dbReference type="InterPro" id="IPR003599">
    <property type="entry name" value="Ig_sub"/>
</dbReference>
<dbReference type="GO" id="GO:0005886">
    <property type="term" value="C:plasma membrane"/>
    <property type="evidence" value="ECO:0007669"/>
    <property type="project" value="TreeGrafter"/>
</dbReference>
<keyword evidence="5" id="KW-0812">Transmembrane</keyword>
<dbReference type="GO" id="GO:0007156">
    <property type="term" value="P:homophilic cell adhesion via plasma membrane adhesion molecules"/>
    <property type="evidence" value="ECO:0007669"/>
    <property type="project" value="TreeGrafter"/>
</dbReference>
<feature type="region of interest" description="Disordered" evidence="4">
    <location>
        <begin position="240"/>
        <end position="262"/>
    </location>
</feature>
<keyword evidence="3" id="KW-0393">Immunoglobulin domain</keyword>
<dbReference type="Gene3D" id="2.60.40.10">
    <property type="entry name" value="Immunoglobulins"/>
    <property type="match status" value="1"/>
</dbReference>
<sequence>MNFLLKSIFLFICTINLINCDDDQVENIEVVFRYKQNVTIDCSKFDDAEYYRVYENGTEVVLDENIKNVKIEDKKLSLVDLRSEDIRDVEYFCRLGEKKVAEVTKLISPFIYAPEKPSQTVTEGSNIELSCKSLYGDDLSWKWLKNDTELVEGEKYSIKSEQNLTTLTINAATEDDKGDFVCELSNKHGTHTQVIRVRVKDALAALWPFLAICAEVLILCMIILIYEKKCVKKTNENEEEMEQAQNLMGKDNADLKKRTTKA</sequence>
<evidence type="ECO:0000256" key="6">
    <source>
        <dbReference type="SAM" id="SignalP"/>
    </source>
</evidence>
<dbReference type="InterPro" id="IPR013783">
    <property type="entry name" value="Ig-like_fold"/>
</dbReference>
<keyword evidence="9" id="KW-1185">Reference proteome</keyword>
<dbReference type="InterPro" id="IPR013098">
    <property type="entry name" value="Ig_I-set"/>
</dbReference>
<reference evidence="8 9" key="1">
    <citation type="journal article" date="2018" name="Sci. Rep.">
        <title>Genomic signatures of local adaptation to the degree of environmental predictability in rotifers.</title>
        <authorList>
            <person name="Franch-Gras L."/>
            <person name="Hahn C."/>
            <person name="Garcia-Roger E.M."/>
            <person name="Carmona M.J."/>
            <person name="Serra M."/>
            <person name="Gomez A."/>
        </authorList>
    </citation>
    <scope>NUCLEOTIDE SEQUENCE [LARGE SCALE GENOMIC DNA]</scope>
    <source>
        <strain evidence="8">HYR1</strain>
    </source>
</reference>
<organism evidence="8 9">
    <name type="scientific">Brachionus plicatilis</name>
    <name type="common">Marine rotifer</name>
    <name type="synonym">Brachionus muelleri</name>
    <dbReference type="NCBI Taxonomy" id="10195"/>
    <lineage>
        <taxon>Eukaryota</taxon>
        <taxon>Metazoa</taxon>
        <taxon>Spiralia</taxon>
        <taxon>Gnathifera</taxon>
        <taxon>Rotifera</taxon>
        <taxon>Eurotatoria</taxon>
        <taxon>Monogononta</taxon>
        <taxon>Pseudotrocha</taxon>
        <taxon>Ploima</taxon>
        <taxon>Brachionidae</taxon>
        <taxon>Brachionus</taxon>
    </lineage>
</organism>
<feature type="signal peptide" evidence="6">
    <location>
        <begin position="1"/>
        <end position="20"/>
    </location>
</feature>
<feature type="compositionally biased region" description="Basic and acidic residues" evidence="4">
    <location>
        <begin position="251"/>
        <end position="262"/>
    </location>
</feature>
<protein>
    <submittedName>
        <fullName evidence="8">Neuroplastin isoform X3</fullName>
    </submittedName>
</protein>
<dbReference type="CDD" id="cd00096">
    <property type="entry name" value="Ig"/>
    <property type="match status" value="1"/>
</dbReference>
<evidence type="ECO:0000256" key="2">
    <source>
        <dbReference type="ARBA" id="ARBA00023157"/>
    </source>
</evidence>
<evidence type="ECO:0000313" key="9">
    <source>
        <dbReference type="Proteomes" id="UP000276133"/>
    </source>
</evidence>
<keyword evidence="2" id="KW-1015">Disulfide bond</keyword>
<evidence type="ECO:0000313" key="8">
    <source>
        <dbReference type="EMBL" id="RNA03898.1"/>
    </source>
</evidence>
<dbReference type="SMART" id="SM00408">
    <property type="entry name" value="IGc2"/>
    <property type="match status" value="1"/>
</dbReference>
<dbReference type="PANTHER" id="PTHR45080:SF8">
    <property type="entry name" value="IG-LIKE DOMAIN-CONTAINING PROTEIN"/>
    <property type="match status" value="1"/>
</dbReference>
<name>A0A3M7PZ27_BRAPC</name>
<dbReference type="Pfam" id="PF07679">
    <property type="entry name" value="I-set"/>
    <property type="match status" value="1"/>
</dbReference>
<dbReference type="PANTHER" id="PTHR45080">
    <property type="entry name" value="CONTACTIN 5"/>
    <property type="match status" value="1"/>
</dbReference>
<dbReference type="PROSITE" id="PS50835">
    <property type="entry name" value="IG_LIKE"/>
    <property type="match status" value="1"/>
</dbReference>
<evidence type="ECO:0000256" key="5">
    <source>
        <dbReference type="SAM" id="Phobius"/>
    </source>
</evidence>
<keyword evidence="5" id="KW-0472">Membrane</keyword>
<evidence type="ECO:0000256" key="1">
    <source>
        <dbReference type="ARBA" id="ARBA00022729"/>
    </source>
</evidence>
<accession>A0A3M7PZ27</accession>
<evidence type="ECO:0000259" key="7">
    <source>
        <dbReference type="PROSITE" id="PS50835"/>
    </source>
</evidence>
<feature type="domain" description="Ig-like" evidence="7">
    <location>
        <begin position="109"/>
        <end position="198"/>
    </location>
</feature>
<evidence type="ECO:0000256" key="3">
    <source>
        <dbReference type="ARBA" id="ARBA00023319"/>
    </source>
</evidence>
<dbReference type="InterPro" id="IPR007110">
    <property type="entry name" value="Ig-like_dom"/>
</dbReference>
<feature type="transmembrane region" description="Helical" evidence="5">
    <location>
        <begin position="205"/>
        <end position="226"/>
    </location>
</feature>
<dbReference type="FunFam" id="2.60.40.10:FF:000107">
    <property type="entry name" value="Myosin, light chain kinase a"/>
    <property type="match status" value="1"/>
</dbReference>
<proteinExistence type="predicted"/>
<feature type="chain" id="PRO_5018029416" evidence="6">
    <location>
        <begin position="21"/>
        <end position="262"/>
    </location>
</feature>
<dbReference type="AlphaFoldDB" id="A0A3M7PZ27"/>
<dbReference type="Proteomes" id="UP000276133">
    <property type="component" value="Unassembled WGS sequence"/>
</dbReference>
<dbReference type="InterPro" id="IPR050958">
    <property type="entry name" value="Cell_Adh-Cytoskel_Orgn"/>
</dbReference>